<dbReference type="Gene3D" id="3.10.620.30">
    <property type="match status" value="1"/>
</dbReference>
<dbReference type="PANTHER" id="PTHR33490:SF12">
    <property type="entry name" value="BLL5557 PROTEIN"/>
    <property type="match status" value="1"/>
</dbReference>
<dbReference type="Pfam" id="PF01841">
    <property type="entry name" value="Transglut_core"/>
    <property type="match status" value="1"/>
</dbReference>
<reference evidence="3" key="1">
    <citation type="journal article" date="2019" name="Int. J. Syst. Evol. Microbiol.">
        <title>The Global Catalogue of Microorganisms (GCM) 10K type strain sequencing project: providing services to taxonomists for standard genome sequencing and annotation.</title>
        <authorList>
            <consortium name="The Broad Institute Genomics Platform"/>
            <consortium name="The Broad Institute Genome Sequencing Center for Infectious Disease"/>
            <person name="Wu L."/>
            <person name="Ma J."/>
        </authorList>
    </citation>
    <scope>NUCLEOTIDE SEQUENCE [LARGE SCALE GENOMIC DNA]</scope>
    <source>
        <strain evidence="3">CCUG 62414</strain>
    </source>
</reference>
<accession>A0ABW3JL86</accession>
<proteinExistence type="predicted"/>
<protein>
    <submittedName>
        <fullName evidence="2">Transglutaminase domain-containing protein</fullName>
    </submittedName>
</protein>
<dbReference type="SMART" id="SM00460">
    <property type="entry name" value="TGc"/>
    <property type="match status" value="1"/>
</dbReference>
<dbReference type="Pfam" id="PF08379">
    <property type="entry name" value="Bact_transglu_N"/>
    <property type="match status" value="1"/>
</dbReference>
<dbReference type="PANTHER" id="PTHR33490">
    <property type="entry name" value="BLR5614 PROTEIN-RELATED"/>
    <property type="match status" value="1"/>
</dbReference>
<evidence type="ECO:0000313" key="2">
    <source>
        <dbReference type="EMBL" id="MFD0991268.1"/>
    </source>
</evidence>
<dbReference type="EMBL" id="JBHTJI010000042">
    <property type="protein sequence ID" value="MFD0991268.1"/>
    <property type="molecule type" value="Genomic_DNA"/>
</dbReference>
<dbReference type="Gene3D" id="2.60.40.2250">
    <property type="match status" value="1"/>
</dbReference>
<organism evidence="2 3">
    <name type="scientific">Mariniflexile jejuense</name>
    <dbReference type="NCBI Taxonomy" id="1173582"/>
    <lineage>
        <taxon>Bacteria</taxon>
        <taxon>Pseudomonadati</taxon>
        <taxon>Bacteroidota</taxon>
        <taxon>Flavobacteriia</taxon>
        <taxon>Flavobacteriales</taxon>
        <taxon>Flavobacteriaceae</taxon>
        <taxon>Mariniflexile</taxon>
    </lineage>
</organism>
<dbReference type="InterPro" id="IPR038765">
    <property type="entry name" value="Papain-like_cys_pep_sf"/>
</dbReference>
<evidence type="ECO:0000313" key="3">
    <source>
        <dbReference type="Proteomes" id="UP001597061"/>
    </source>
</evidence>
<keyword evidence="3" id="KW-1185">Reference proteome</keyword>
<dbReference type="InterPro" id="IPR013589">
    <property type="entry name" value="Bac_transglu_N"/>
</dbReference>
<dbReference type="InterPro" id="IPR002931">
    <property type="entry name" value="Transglutaminase-like"/>
</dbReference>
<sequence length="282" mass="31631">MTQWSISEYHNFCNTLKSMWLRVSFDLVFDIEIPTPFILMLRPRSGAQQWVARESYKIEPNIQAYEYTDAFGNLCQRVIAPSGLFSIQTEAEIKTATYVDEAPDAPFVEIQNLPDTVLSYLLPSRFCESDRFSDLANAITANALPGYNQVVAIESWLCNTISYIPGSSDYAISAIEVNNKQCGVCRDLAHLGIALCRSLSIPARLVVGYLHNLEPMDMHAWFEAFVGGRWYIFDATQSGKKGGYVSIGYGRDAADVPLFNQYGPAVYPIKHLVKVEQIAKEN</sequence>
<name>A0ABW3JL86_9FLAO</name>
<dbReference type="SUPFAM" id="SSF54001">
    <property type="entry name" value="Cysteine proteinases"/>
    <property type="match status" value="1"/>
</dbReference>
<feature type="domain" description="Transglutaminase-like" evidence="1">
    <location>
        <begin position="177"/>
        <end position="237"/>
    </location>
</feature>
<comment type="caution">
    <text evidence="2">The sequence shown here is derived from an EMBL/GenBank/DDBJ whole genome shotgun (WGS) entry which is preliminary data.</text>
</comment>
<dbReference type="Proteomes" id="UP001597061">
    <property type="component" value="Unassembled WGS sequence"/>
</dbReference>
<evidence type="ECO:0000259" key="1">
    <source>
        <dbReference type="SMART" id="SM00460"/>
    </source>
</evidence>
<gene>
    <name evidence="2" type="ORF">ACFQ1R_14265</name>
</gene>